<dbReference type="SUPFAM" id="SSF48452">
    <property type="entry name" value="TPR-like"/>
    <property type="match status" value="1"/>
</dbReference>
<evidence type="ECO:0000256" key="1">
    <source>
        <dbReference type="ARBA" id="ARBA00022741"/>
    </source>
</evidence>
<protein>
    <submittedName>
        <fullName evidence="4">Transcriptional regulator, LuxR family</fullName>
    </submittedName>
</protein>
<dbReference type="EMBL" id="AEJC01000415">
    <property type="protein sequence ID" value="EKX63692.1"/>
    <property type="molecule type" value="Genomic_DNA"/>
</dbReference>
<keyword evidence="5" id="KW-1185">Reference proteome</keyword>
<dbReference type="InterPro" id="IPR036388">
    <property type="entry name" value="WH-like_DNA-bd_sf"/>
</dbReference>
<evidence type="ECO:0000313" key="5">
    <source>
        <dbReference type="Proteomes" id="UP000010411"/>
    </source>
</evidence>
<dbReference type="SMART" id="SM00421">
    <property type="entry name" value="HTH_LUXR"/>
    <property type="match status" value="1"/>
</dbReference>
<dbReference type="InterPro" id="IPR011990">
    <property type="entry name" value="TPR-like_helical_dom_sf"/>
</dbReference>
<organism evidence="4 5">
    <name type="scientific">Streptomyces ipomoeae 91-03</name>
    <dbReference type="NCBI Taxonomy" id="698759"/>
    <lineage>
        <taxon>Bacteria</taxon>
        <taxon>Bacillati</taxon>
        <taxon>Actinomycetota</taxon>
        <taxon>Actinomycetes</taxon>
        <taxon>Kitasatosporales</taxon>
        <taxon>Streptomycetaceae</taxon>
        <taxon>Streptomyces</taxon>
    </lineage>
</organism>
<comment type="caution">
    <text evidence="4">The sequence shown here is derived from an EMBL/GenBank/DDBJ whole genome shotgun (WGS) entry which is preliminary data.</text>
</comment>
<dbReference type="PANTHER" id="PTHR16305">
    <property type="entry name" value="TESTICULAR SOLUBLE ADENYLYL CYCLASE"/>
    <property type="match status" value="1"/>
</dbReference>
<dbReference type="InterPro" id="IPR041664">
    <property type="entry name" value="AAA_16"/>
</dbReference>
<dbReference type="GO" id="GO:0006355">
    <property type="term" value="P:regulation of DNA-templated transcription"/>
    <property type="evidence" value="ECO:0007669"/>
    <property type="project" value="InterPro"/>
</dbReference>
<accession>L1KST1</accession>
<dbReference type="AlphaFoldDB" id="L1KST1"/>
<dbReference type="Gene3D" id="1.10.10.10">
    <property type="entry name" value="Winged helix-like DNA-binding domain superfamily/Winged helix DNA-binding domain"/>
    <property type="match status" value="1"/>
</dbReference>
<dbReference type="GO" id="GO:0005524">
    <property type="term" value="F:ATP binding"/>
    <property type="evidence" value="ECO:0007669"/>
    <property type="project" value="UniProtKB-KW"/>
</dbReference>
<dbReference type="SUPFAM" id="SSF46894">
    <property type="entry name" value="C-terminal effector domain of the bipartite response regulators"/>
    <property type="match status" value="1"/>
</dbReference>
<sequence>MLPRAETLLRSWLWKKAVESAFIGVSVYGDEQEHGAGSPPAFPDILESRAAGSGPLGSLVERADAVAMLNRLLVDAAAGHGRLAIVQGCRGTGKSRLVHDYLDAVAGPGVRTVAVTAVADDAAVPFGALRRLLAGTPLPPPLRDRRDVPSEEEMAADAHRLAEEITALAEHEVLVIAIDDAHHVDPESLCYLTQVLSRLRTARVLGVLTHDLSHGATEPGRLLALYRTPGLGHITLHPLSLDGVATLAAHHFGDTPVHPHVAELFLRSGGNPLILQTMLLGRAGADGAPGPSPRTDGSRALRTAATPTVEVATEAAALHRRTAEFLYERGASAGAVAKHLVSAAWANAPWAVATLRAAAREAVFDGRVPRALRCLDLALGGSADARERAAVRATAAQLEWRYSPTTAARHLADQRADFFAGHLGDTEVSDLLWRLAWYGHADDAVAVLEALRGTHPQYRHLADWLRHVYPEHAARLDAPRRPTSSTLRPDGAETGDPAVVFTADLVRAMRTGPSRAAASVAELTLQTTCLDADSVWSGTATTIAVLVLIQADQLGTAQAWCDKLLDDPALDDIGTVWRAVLTALRAEVALRRGDLTTAHDHARRALDLVPAQGWGALLGLPVACAVRAAVRLGRIDDAAGYLRTVVPDAMAHSRHELGYLYARGEYRLAAGRPHAALADFRACEGLLTQLGPDFTGRVPWELGAAVAWLVQGDKKEVRALLRPLLDRHSLTGRERGIALRLLGRAVRPERGVHLLIRAVGVLEDHGDKFELAAALADLGDVHEQLGNQRLARDTARRAWALAREAGALWLCHRVMPDGTTAEPCRGRVAALTEQERRVAILAGGGATNREISERLHITASTVEQHLTRVYRKLRISGRRELPPWLPTDERPTP</sequence>
<evidence type="ECO:0000259" key="3">
    <source>
        <dbReference type="PROSITE" id="PS50043"/>
    </source>
</evidence>
<evidence type="ECO:0000256" key="2">
    <source>
        <dbReference type="ARBA" id="ARBA00022840"/>
    </source>
</evidence>
<dbReference type="PANTHER" id="PTHR16305:SF35">
    <property type="entry name" value="TRANSCRIPTIONAL ACTIVATOR DOMAIN"/>
    <property type="match status" value="1"/>
</dbReference>
<dbReference type="PROSITE" id="PS50043">
    <property type="entry name" value="HTH_LUXR_2"/>
    <property type="match status" value="1"/>
</dbReference>
<dbReference type="Gene3D" id="1.25.40.10">
    <property type="entry name" value="Tetratricopeptide repeat domain"/>
    <property type="match status" value="1"/>
</dbReference>
<dbReference type="GO" id="GO:0004016">
    <property type="term" value="F:adenylate cyclase activity"/>
    <property type="evidence" value="ECO:0007669"/>
    <property type="project" value="TreeGrafter"/>
</dbReference>
<dbReference type="PATRIC" id="fig|698759.3.peg.5688"/>
<dbReference type="PRINTS" id="PR00038">
    <property type="entry name" value="HTHLUXR"/>
</dbReference>
<dbReference type="Pfam" id="PF00196">
    <property type="entry name" value="GerE"/>
    <property type="match status" value="1"/>
</dbReference>
<dbReference type="Pfam" id="PF13191">
    <property type="entry name" value="AAA_16"/>
    <property type="match status" value="1"/>
</dbReference>
<dbReference type="InterPro" id="IPR027417">
    <property type="entry name" value="P-loop_NTPase"/>
</dbReference>
<dbReference type="PROSITE" id="PS00622">
    <property type="entry name" value="HTH_LUXR_1"/>
    <property type="match status" value="1"/>
</dbReference>
<dbReference type="CDD" id="cd06170">
    <property type="entry name" value="LuxR_C_like"/>
    <property type="match status" value="1"/>
</dbReference>
<proteinExistence type="predicted"/>
<dbReference type="Proteomes" id="UP000010411">
    <property type="component" value="Unassembled WGS sequence"/>
</dbReference>
<dbReference type="GO" id="GO:0005737">
    <property type="term" value="C:cytoplasm"/>
    <property type="evidence" value="ECO:0007669"/>
    <property type="project" value="TreeGrafter"/>
</dbReference>
<dbReference type="SUPFAM" id="SSF52540">
    <property type="entry name" value="P-loop containing nucleoside triphosphate hydrolases"/>
    <property type="match status" value="1"/>
</dbReference>
<dbReference type="InterPro" id="IPR000792">
    <property type="entry name" value="Tscrpt_reg_LuxR_C"/>
</dbReference>
<keyword evidence="2" id="KW-0067">ATP-binding</keyword>
<evidence type="ECO:0000313" key="4">
    <source>
        <dbReference type="EMBL" id="EKX63692.1"/>
    </source>
</evidence>
<gene>
    <name evidence="4" type="ORF">STRIP9103_00423</name>
</gene>
<dbReference type="InterPro" id="IPR016032">
    <property type="entry name" value="Sig_transdc_resp-reg_C-effctor"/>
</dbReference>
<dbReference type="GO" id="GO:0003677">
    <property type="term" value="F:DNA binding"/>
    <property type="evidence" value="ECO:0007669"/>
    <property type="project" value="InterPro"/>
</dbReference>
<feature type="domain" description="HTH luxR-type" evidence="3">
    <location>
        <begin position="824"/>
        <end position="889"/>
    </location>
</feature>
<keyword evidence="1" id="KW-0547">Nucleotide-binding</keyword>
<reference evidence="4 5" key="1">
    <citation type="submission" date="2012-11" db="EMBL/GenBank/DDBJ databases">
        <authorList>
            <person name="Huguet-Tapia J.C."/>
            <person name="Durkin A.S."/>
            <person name="Pettis G.S."/>
            <person name="Badger J.H."/>
        </authorList>
    </citation>
    <scope>NUCLEOTIDE SEQUENCE [LARGE SCALE GENOMIC DNA]</scope>
    <source>
        <strain evidence="4 5">91-03</strain>
    </source>
</reference>
<name>L1KST1_9ACTN</name>